<dbReference type="PROSITE" id="PS50931">
    <property type="entry name" value="HTH_LYSR"/>
    <property type="match status" value="1"/>
</dbReference>
<dbReference type="InterPro" id="IPR050950">
    <property type="entry name" value="HTH-type_LysR_regulators"/>
</dbReference>
<dbReference type="Gene3D" id="3.40.190.10">
    <property type="entry name" value="Periplasmic binding protein-like II"/>
    <property type="match status" value="2"/>
</dbReference>
<proteinExistence type="inferred from homology"/>
<dbReference type="PANTHER" id="PTHR30419:SF30">
    <property type="entry name" value="LYSR FAMILY TRANSCRIPTIONAL REGULATOR"/>
    <property type="match status" value="1"/>
</dbReference>
<protein>
    <submittedName>
        <fullName evidence="6">LysR substrate-binding domain-containing protein</fullName>
    </submittedName>
</protein>
<name>A0AAW5W1X2_9BURK</name>
<organism evidence="6 7">
    <name type="scientific">Alcaligenes phenolicus</name>
    <dbReference type="NCBI Taxonomy" id="232846"/>
    <lineage>
        <taxon>Bacteria</taxon>
        <taxon>Pseudomonadati</taxon>
        <taxon>Pseudomonadota</taxon>
        <taxon>Betaproteobacteria</taxon>
        <taxon>Burkholderiales</taxon>
        <taxon>Alcaligenaceae</taxon>
        <taxon>Alcaligenes</taxon>
    </lineage>
</organism>
<comment type="similarity">
    <text evidence="1">Belongs to the LysR transcriptional regulatory family.</text>
</comment>
<feature type="domain" description="HTH lysR-type" evidence="5">
    <location>
        <begin position="1"/>
        <end position="58"/>
    </location>
</feature>
<accession>A0AAW5W1X2</accession>
<dbReference type="GO" id="GO:0005829">
    <property type="term" value="C:cytosol"/>
    <property type="evidence" value="ECO:0007669"/>
    <property type="project" value="TreeGrafter"/>
</dbReference>
<dbReference type="EMBL" id="JAPKNB010000014">
    <property type="protein sequence ID" value="MCX5567103.1"/>
    <property type="molecule type" value="Genomic_DNA"/>
</dbReference>
<dbReference type="Pfam" id="PF00126">
    <property type="entry name" value="HTH_1"/>
    <property type="match status" value="1"/>
</dbReference>
<keyword evidence="2" id="KW-0805">Transcription regulation</keyword>
<dbReference type="Gene3D" id="1.10.10.10">
    <property type="entry name" value="Winged helix-like DNA-binding domain superfamily/Winged helix DNA-binding domain"/>
    <property type="match status" value="1"/>
</dbReference>
<dbReference type="GO" id="GO:0003700">
    <property type="term" value="F:DNA-binding transcription factor activity"/>
    <property type="evidence" value="ECO:0007669"/>
    <property type="project" value="InterPro"/>
</dbReference>
<evidence type="ECO:0000313" key="7">
    <source>
        <dbReference type="Proteomes" id="UP001208074"/>
    </source>
</evidence>
<dbReference type="SUPFAM" id="SSF46785">
    <property type="entry name" value="Winged helix' DNA-binding domain"/>
    <property type="match status" value="1"/>
</dbReference>
<dbReference type="InterPro" id="IPR036390">
    <property type="entry name" value="WH_DNA-bd_sf"/>
</dbReference>
<gene>
    <name evidence="6" type="ORF">OSH02_17160</name>
</gene>
<dbReference type="Proteomes" id="UP001208074">
    <property type="component" value="Unassembled WGS sequence"/>
</dbReference>
<dbReference type="RefSeq" id="WP_035275310.1">
    <property type="nucleotide sequence ID" value="NZ_JAPKNB010000014.1"/>
</dbReference>
<evidence type="ECO:0000256" key="1">
    <source>
        <dbReference type="ARBA" id="ARBA00009437"/>
    </source>
</evidence>
<dbReference type="PRINTS" id="PR00039">
    <property type="entry name" value="HTHLYSR"/>
</dbReference>
<evidence type="ECO:0000256" key="3">
    <source>
        <dbReference type="ARBA" id="ARBA00023125"/>
    </source>
</evidence>
<comment type="caution">
    <text evidence="6">The sequence shown here is derived from an EMBL/GenBank/DDBJ whole genome shotgun (WGS) entry which is preliminary data.</text>
</comment>
<keyword evidence="4" id="KW-0804">Transcription</keyword>
<dbReference type="AlphaFoldDB" id="A0AAW5W1X2"/>
<evidence type="ECO:0000313" key="6">
    <source>
        <dbReference type="EMBL" id="MCX5567103.1"/>
    </source>
</evidence>
<evidence type="ECO:0000259" key="5">
    <source>
        <dbReference type="PROSITE" id="PS50931"/>
    </source>
</evidence>
<sequence>MKTHHIRSWLALVEAGTIRSAAKALHLSQAAITKAIKELEADLGAALIIRSTKGIVLTKQGEALTTRLRLVQRQMQLAREDIIRLQGGDQVSIAIGVTPMVTMTTLAPVLQRFRNTMPRASISVFEGLAPAVEPAVRCGEIDFALVLLDPNHVSSDMLFEPLSQLSYIIIGRKDHPLKNAHHWDQIRDQEWLMNLSVGSHNQRFLEALDAHGLPRPNKIIRSDAFGVMWNLLLRSDALIACPASMLQTSYAPDFEHIDVPLPMPCSYLGILSSSHTPLSLAAETLALLFREENARQP</sequence>
<dbReference type="InterPro" id="IPR005119">
    <property type="entry name" value="LysR_subst-bd"/>
</dbReference>
<dbReference type="InterPro" id="IPR036388">
    <property type="entry name" value="WH-like_DNA-bd_sf"/>
</dbReference>
<dbReference type="Pfam" id="PF03466">
    <property type="entry name" value="LysR_substrate"/>
    <property type="match status" value="1"/>
</dbReference>
<dbReference type="InterPro" id="IPR000847">
    <property type="entry name" value="LysR_HTH_N"/>
</dbReference>
<evidence type="ECO:0000256" key="2">
    <source>
        <dbReference type="ARBA" id="ARBA00023015"/>
    </source>
</evidence>
<dbReference type="PANTHER" id="PTHR30419">
    <property type="entry name" value="HTH-TYPE TRANSCRIPTIONAL REGULATOR YBHD"/>
    <property type="match status" value="1"/>
</dbReference>
<dbReference type="SUPFAM" id="SSF53850">
    <property type="entry name" value="Periplasmic binding protein-like II"/>
    <property type="match status" value="1"/>
</dbReference>
<reference evidence="6" key="1">
    <citation type="submission" date="2022-11" db="EMBL/GenBank/DDBJ databases">
        <title>Biodiversity and phylogenetic relationships of bacteria.</title>
        <authorList>
            <person name="Machado R.A.R."/>
            <person name="Bhat A."/>
            <person name="Loulou A."/>
            <person name="Kallel S."/>
        </authorList>
    </citation>
    <scope>NUCLEOTIDE SEQUENCE</scope>
    <source>
        <strain evidence="6">DSM 16503</strain>
    </source>
</reference>
<dbReference type="GO" id="GO:0003677">
    <property type="term" value="F:DNA binding"/>
    <property type="evidence" value="ECO:0007669"/>
    <property type="project" value="UniProtKB-KW"/>
</dbReference>
<keyword evidence="3" id="KW-0238">DNA-binding</keyword>
<evidence type="ECO:0000256" key="4">
    <source>
        <dbReference type="ARBA" id="ARBA00023163"/>
    </source>
</evidence>